<dbReference type="KEGG" id="cate:C2869_02080"/>
<gene>
    <name evidence="2" type="ORF">C2869_02080</name>
</gene>
<keyword evidence="1" id="KW-0472">Membrane</keyword>
<feature type="transmembrane region" description="Helical" evidence="1">
    <location>
        <begin position="51"/>
        <end position="79"/>
    </location>
</feature>
<keyword evidence="3" id="KW-1185">Reference proteome</keyword>
<keyword evidence="1" id="KW-1133">Transmembrane helix</keyword>
<keyword evidence="1" id="KW-0812">Transmembrane</keyword>
<evidence type="ECO:0000313" key="2">
    <source>
        <dbReference type="EMBL" id="AWB65304.1"/>
    </source>
</evidence>
<dbReference type="Proteomes" id="UP000244441">
    <property type="component" value="Chromosome"/>
</dbReference>
<dbReference type="EMBL" id="CP026604">
    <property type="protein sequence ID" value="AWB65304.1"/>
    <property type="molecule type" value="Genomic_DNA"/>
</dbReference>
<protein>
    <submittedName>
        <fullName evidence="2">Uncharacterized protein</fullName>
    </submittedName>
</protein>
<evidence type="ECO:0000256" key="1">
    <source>
        <dbReference type="SAM" id="Phobius"/>
    </source>
</evidence>
<evidence type="ECO:0000313" key="3">
    <source>
        <dbReference type="Proteomes" id="UP000244441"/>
    </source>
</evidence>
<reference evidence="2 3" key="1">
    <citation type="submission" date="2018-01" db="EMBL/GenBank/DDBJ databases">
        <title>Genome sequence of a Cantenovulum-like bacteria.</title>
        <authorList>
            <person name="Tan W.R."/>
            <person name="Lau N.-S."/>
            <person name="Go F."/>
            <person name="Amirul A.-A.A."/>
        </authorList>
    </citation>
    <scope>NUCLEOTIDE SEQUENCE [LARGE SCALE GENOMIC DNA]</scope>
    <source>
        <strain evidence="2 3">CCB-QB4</strain>
    </source>
</reference>
<proteinExistence type="predicted"/>
<dbReference type="AlphaFoldDB" id="A0A2S0VM58"/>
<accession>A0A2S0VM58</accession>
<name>A0A2S0VM58_9ALTE</name>
<organism evidence="2 3">
    <name type="scientific">Saccharobesus litoralis</name>
    <dbReference type="NCBI Taxonomy" id="2172099"/>
    <lineage>
        <taxon>Bacteria</taxon>
        <taxon>Pseudomonadati</taxon>
        <taxon>Pseudomonadota</taxon>
        <taxon>Gammaproteobacteria</taxon>
        <taxon>Alteromonadales</taxon>
        <taxon>Alteromonadaceae</taxon>
        <taxon>Saccharobesus</taxon>
    </lineage>
</organism>
<sequence length="81" mass="8989">MAPAVLIYVYLGNYDKHGASAKKFLIDSTIPNVVASILMSIELRSYIDMTILMHSVSLVIFLGGLTAICYLMYCTAFLLHK</sequence>